<name>A0A6I6DAZ0_9FIRM</name>
<sequence>MKGVFVISKLKKIIPITLILTLLMSTVAFAATDSNKNENRGDFSKERTKISERVKFEGERSGLQTQATEEIREKCDELKAKLSSGEITREQFCEEMKEINPNRMKSNQDRWQNKKGDVPEDFKDKLGELRTKLQDGEVNQEQFRENIKQLRQ</sequence>
<dbReference type="AlphaFoldDB" id="A0A6I6DAZ0"/>
<reference evidence="4" key="1">
    <citation type="journal article" date="2019" name="Microbiology">
        <title>Complete Genome Sequence of an Uncultured Bacterium of the Candidate Phylum Bipolaricaulota.</title>
        <authorList>
            <person name="Kadnikov V.V."/>
            <person name="Mardanov A.V."/>
            <person name="Beletsky A.V."/>
            <person name="Frank Y.A."/>
            <person name="Karnachuk O.V."/>
            <person name="Ravin N.V."/>
        </authorList>
    </citation>
    <scope>NUCLEOTIDE SEQUENCE [LARGE SCALE GENOMIC DNA]</scope>
</reference>
<feature type="chain" id="PRO_5026193226" description="SHOCT domain-containing protein" evidence="2">
    <location>
        <begin position="31"/>
        <end position="152"/>
    </location>
</feature>
<organism evidence="3 4">
    <name type="scientific">Candidatus Syntrophocurvum alkaliphilum</name>
    <dbReference type="NCBI Taxonomy" id="2293317"/>
    <lineage>
        <taxon>Bacteria</taxon>
        <taxon>Bacillati</taxon>
        <taxon>Bacillota</taxon>
        <taxon>Clostridia</taxon>
        <taxon>Eubacteriales</taxon>
        <taxon>Syntrophomonadaceae</taxon>
        <taxon>Candidatus Syntrophocurvum</taxon>
    </lineage>
</organism>
<evidence type="ECO:0008006" key="5">
    <source>
        <dbReference type="Google" id="ProtNLM"/>
    </source>
</evidence>
<feature type="compositionally biased region" description="Basic and acidic residues" evidence="1">
    <location>
        <begin position="98"/>
        <end position="135"/>
    </location>
</feature>
<proteinExistence type="predicted"/>
<feature type="region of interest" description="Disordered" evidence="1">
    <location>
        <begin position="98"/>
        <end position="152"/>
    </location>
</feature>
<accession>A0A6I6DAZ0</accession>
<dbReference type="EMBL" id="CP046457">
    <property type="protein sequence ID" value="QGT98674.1"/>
    <property type="molecule type" value="Genomic_DNA"/>
</dbReference>
<dbReference type="Proteomes" id="UP000426444">
    <property type="component" value="Chromosome"/>
</dbReference>
<evidence type="ECO:0000313" key="3">
    <source>
        <dbReference type="EMBL" id="QGT98674.1"/>
    </source>
</evidence>
<gene>
    <name evidence="3" type="ORF">SYNTR_0081</name>
</gene>
<feature type="compositionally biased region" description="Basic and acidic residues" evidence="1">
    <location>
        <begin position="142"/>
        <end position="152"/>
    </location>
</feature>
<feature type="signal peptide" evidence="2">
    <location>
        <begin position="1"/>
        <end position="30"/>
    </location>
</feature>
<evidence type="ECO:0000256" key="1">
    <source>
        <dbReference type="SAM" id="MobiDB-lite"/>
    </source>
</evidence>
<evidence type="ECO:0000313" key="4">
    <source>
        <dbReference type="Proteomes" id="UP000426444"/>
    </source>
</evidence>
<dbReference type="KEGG" id="salq:SYNTR_0081"/>
<keyword evidence="2" id="KW-0732">Signal</keyword>
<protein>
    <recommendedName>
        <fullName evidence="5">SHOCT domain-containing protein</fullName>
    </recommendedName>
</protein>
<evidence type="ECO:0000256" key="2">
    <source>
        <dbReference type="SAM" id="SignalP"/>
    </source>
</evidence>
<keyword evidence="4" id="KW-1185">Reference proteome</keyword>
<dbReference type="OrthoDB" id="9919620at2"/>